<comment type="caution">
    <text evidence="1">The sequence shown here is derived from an EMBL/GenBank/DDBJ whole genome shotgun (WGS) entry which is preliminary data.</text>
</comment>
<sequence>MNYASIDQWFPVEQQHKYISLLIGRVGVTRRRAEYFVKLWAYLLLKQKQELGKRIQPPLSQLDIPDGFVSCTHREAYEIFYGQQNTGRGSERAAGMMIDQLVALGLIEKDFDGNSTCIRVRSLLSNLPEGFRAAKSTQLVTDNYNPRTDTIPVASFLARDFNFLNKKTTVDPHRIVKILRVWAEQYPTGMRVLRRRDNQHPVGFYALHPIARESENNFFLPPRNSLFLLDSSKEADPFKIALSEDPSCTSICIRIWLIDSPYKQRENICLLLEDLQKTLIRMQIEFPNLCDLYTIAVLPRDEQLGSALGFQKNSYSSQFSSCWWMYAPVDKFLALNVERSLSSLKFD</sequence>
<evidence type="ECO:0000313" key="2">
    <source>
        <dbReference type="Proteomes" id="UP000076925"/>
    </source>
</evidence>
<dbReference type="OrthoDB" id="569576at2"/>
<dbReference type="EMBL" id="ANNX02000030">
    <property type="protein sequence ID" value="KYC40314.1"/>
    <property type="molecule type" value="Genomic_DNA"/>
</dbReference>
<protein>
    <submittedName>
        <fullName evidence="1">Uncharacterized protein</fullName>
    </submittedName>
</protein>
<reference evidence="1 2" key="1">
    <citation type="journal article" date="2013" name="Genome Biol. Evol.">
        <title>Genomes of Stigonematalean cyanobacteria (subsection V) and the evolution of oxygenic photosynthesis from prokaryotes to plastids.</title>
        <authorList>
            <person name="Dagan T."/>
            <person name="Roettger M."/>
            <person name="Stucken K."/>
            <person name="Landan G."/>
            <person name="Koch R."/>
            <person name="Major P."/>
            <person name="Gould S.B."/>
            <person name="Goremykin V.V."/>
            <person name="Rippka R."/>
            <person name="Tandeau de Marsac N."/>
            <person name="Gugger M."/>
            <person name="Lockhart P.J."/>
            <person name="Allen J.F."/>
            <person name="Brune I."/>
            <person name="Maus I."/>
            <person name="Puhler A."/>
            <person name="Martin W.F."/>
        </authorList>
    </citation>
    <scope>NUCLEOTIDE SEQUENCE [LARGE SCALE GENOMIC DNA]</scope>
    <source>
        <strain evidence="1 2">PCC 7110</strain>
    </source>
</reference>
<keyword evidence="2" id="KW-1185">Reference proteome</keyword>
<name>A0A139X6K1_9CYAN</name>
<organism evidence="1 2">
    <name type="scientific">Scytonema hofmannii PCC 7110</name>
    <dbReference type="NCBI Taxonomy" id="128403"/>
    <lineage>
        <taxon>Bacteria</taxon>
        <taxon>Bacillati</taxon>
        <taxon>Cyanobacteriota</taxon>
        <taxon>Cyanophyceae</taxon>
        <taxon>Nostocales</taxon>
        <taxon>Scytonemataceae</taxon>
        <taxon>Scytonema</taxon>
    </lineage>
</organism>
<dbReference type="Proteomes" id="UP000076925">
    <property type="component" value="Unassembled WGS sequence"/>
</dbReference>
<dbReference type="STRING" id="128403.WA1_27680"/>
<dbReference type="AlphaFoldDB" id="A0A139X6K1"/>
<gene>
    <name evidence="1" type="ORF">WA1_27680</name>
</gene>
<proteinExistence type="predicted"/>
<dbReference type="RefSeq" id="WP_017745640.1">
    <property type="nucleotide sequence ID" value="NZ_KQ976354.1"/>
</dbReference>
<accession>A0A139X6K1</accession>
<evidence type="ECO:0000313" key="1">
    <source>
        <dbReference type="EMBL" id="KYC40314.1"/>
    </source>
</evidence>